<dbReference type="EMBL" id="FNYR01000020">
    <property type="protein sequence ID" value="SEJ09017.1"/>
    <property type="molecule type" value="Genomic_DNA"/>
</dbReference>
<dbReference type="Proteomes" id="UP000198888">
    <property type="component" value="Unassembled WGS sequence"/>
</dbReference>
<keyword evidence="2" id="KW-1185">Reference proteome</keyword>
<gene>
    <name evidence="1" type="ORF">SAMN05444271_12049</name>
</gene>
<evidence type="ECO:0000313" key="1">
    <source>
        <dbReference type="EMBL" id="SEJ09017.1"/>
    </source>
</evidence>
<protein>
    <submittedName>
        <fullName evidence="1">Uncharacterized protein</fullName>
    </submittedName>
</protein>
<evidence type="ECO:0000313" key="2">
    <source>
        <dbReference type="Proteomes" id="UP000198888"/>
    </source>
</evidence>
<dbReference type="KEGG" id="hae:halTADL_0454"/>
<accession>A0A1H6W4M8</accession>
<accession>A0A2H4PYT0</accession>
<name>A0A1H6W4M8_9EURY</name>
<proteinExistence type="predicted"/>
<dbReference type="AlphaFoldDB" id="A0A1H6W4M8"/>
<sequence length="42" mass="4491">MTGIECTSGGFACLCQRESLLGRVVAPYFCVDHLGLIGECLQ</sequence>
<organism evidence="1 2">
    <name type="scientific">Halohasta litchfieldiae</name>
    <dbReference type="NCBI Taxonomy" id="1073996"/>
    <lineage>
        <taxon>Archaea</taxon>
        <taxon>Methanobacteriati</taxon>
        <taxon>Methanobacteriota</taxon>
        <taxon>Stenosarchaea group</taxon>
        <taxon>Halobacteria</taxon>
        <taxon>Halobacteriales</taxon>
        <taxon>Haloferacaceae</taxon>
        <taxon>Halohasta</taxon>
    </lineage>
</organism>
<reference evidence="1 2" key="1">
    <citation type="submission" date="2016-10" db="EMBL/GenBank/DDBJ databases">
        <authorList>
            <person name="de Groot N.N."/>
        </authorList>
    </citation>
    <scope>NUCLEOTIDE SEQUENCE [LARGE SCALE GENOMIC DNA]</scope>
    <source>
        <strain evidence="1 2">DSM 22187</strain>
    </source>
</reference>